<gene>
    <name evidence="2" type="ORF">HAX54_041170</name>
</gene>
<evidence type="ECO:0000313" key="2">
    <source>
        <dbReference type="EMBL" id="MCD7459524.1"/>
    </source>
</evidence>
<comment type="caution">
    <text evidence="2">The sequence shown here is derived from an EMBL/GenBank/DDBJ whole genome shotgun (WGS) entry which is preliminary data.</text>
</comment>
<feature type="region of interest" description="Disordered" evidence="1">
    <location>
        <begin position="1"/>
        <end position="38"/>
    </location>
</feature>
<accession>A0ABS8SKR3</accession>
<keyword evidence="3" id="KW-1185">Reference proteome</keyword>
<organism evidence="2 3">
    <name type="scientific">Datura stramonium</name>
    <name type="common">Jimsonweed</name>
    <name type="synonym">Common thornapple</name>
    <dbReference type="NCBI Taxonomy" id="4076"/>
    <lineage>
        <taxon>Eukaryota</taxon>
        <taxon>Viridiplantae</taxon>
        <taxon>Streptophyta</taxon>
        <taxon>Embryophyta</taxon>
        <taxon>Tracheophyta</taxon>
        <taxon>Spermatophyta</taxon>
        <taxon>Magnoliopsida</taxon>
        <taxon>eudicotyledons</taxon>
        <taxon>Gunneridae</taxon>
        <taxon>Pentapetalae</taxon>
        <taxon>asterids</taxon>
        <taxon>lamiids</taxon>
        <taxon>Solanales</taxon>
        <taxon>Solanaceae</taxon>
        <taxon>Solanoideae</taxon>
        <taxon>Datureae</taxon>
        <taxon>Datura</taxon>
    </lineage>
</organism>
<proteinExistence type="predicted"/>
<sequence>MEKVAPKFHPVQGLSEQTSKSRTGYPLSEMMDNETHTDQLPGIQGIKLSVNLLILSSNIIHQQIQRANGGLLKLFVASFPSQLHHRDSVVDISPLPAASLFHLVATEHSRP</sequence>
<dbReference type="EMBL" id="JACEIK010000591">
    <property type="protein sequence ID" value="MCD7459524.1"/>
    <property type="molecule type" value="Genomic_DNA"/>
</dbReference>
<evidence type="ECO:0000256" key="1">
    <source>
        <dbReference type="SAM" id="MobiDB-lite"/>
    </source>
</evidence>
<reference evidence="2 3" key="1">
    <citation type="journal article" date="2021" name="BMC Genomics">
        <title>Datura genome reveals duplications of psychoactive alkaloid biosynthetic genes and high mutation rate following tissue culture.</title>
        <authorList>
            <person name="Rajewski A."/>
            <person name="Carter-House D."/>
            <person name="Stajich J."/>
            <person name="Litt A."/>
        </authorList>
    </citation>
    <scope>NUCLEOTIDE SEQUENCE [LARGE SCALE GENOMIC DNA]</scope>
    <source>
        <strain evidence="2">AR-01</strain>
    </source>
</reference>
<protein>
    <submittedName>
        <fullName evidence="2">Uncharacterized protein</fullName>
    </submittedName>
</protein>
<name>A0ABS8SKR3_DATST</name>
<evidence type="ECO:0000313" key="3">
    <source>
        <dbReference type="Proteomes" id="UP000823775"/>
    </source>
</evidence>
<dbReference type="Proteomes" id="UP000823775">
    <property type="component" value="Unassembled WGS sequence"/>
</dbReference>